<evidence type="ECO:0000313" key="4">
    <source>
        <dbReference type="EMBL" id="KAL0192661.1"/>
    </source>
</evidence>
<dbReference type="Proteomes" id="UP001529510">
    <property type="component" value="Unassembled WGS sequence"/>
</dbReference>
<dbReference type="PROSITE" id="PS51034">
    <property type="entry name" value="ZP_2"/>
    <property type="match status" value="1"/>
</dbReference>
<dbReference type="InterPro" id="IPR001507">
    <property type="entry name" value="ZP_dom"/>
</dbReference>
<proteinExistence type="predicted"/>
<reference evidence="4 5" key="1">
    <citation type="submission" date="2024-05" db="EMBL/GenBank/DDBJ databases">
        <title>Genome sequencing and assembly of Indian major carp, Cirrhinus mrigala (Hamilton, 1822).</title>
        <authorList>
            <person name="Mohindra V."/>
            <person name="Chowdhury L.M."/>
            <person name="Lal K."/>
            <person name="Jena J.K."/>
        </authorList>
    </citation>
    <scope>NUCLEOTIDE SEQUENCE [LARGE SCALE GENOMIC DNA]</scope>
    <source>
        <strain evidence="4">CM1030</strain>
        <tissue evidence="4">Blood</tissue>
    </source>
</reference>
<organism evidence="4 5">
    <name type="scientific">Cirrhinus mrigala</name>
    <name type="common">Mrigala</name>
    <dbReference type="NCBI Taxonomy" id="683832"/>
    <lineage>
        <taxon>Eukaryota</taxon>
        <taxon>Metazoa</taxon>
        <taxon>Chordata</taxon>
        <taxon>Craniata</taxon>
        <taxon>Vertebrata</taxon>
        <taxon>Euteleostomi</taxon>
        <taxon>Actinopterygii</taxon>
        <taxon>Neopterygii</taxon>
        <taxon>Teleostei</taxon>
        <taxon>Ostariophysi</taxon>
        <taxon>Cypriniformes</taxon>
        <taxon>Cyprinidae</taxon>
        <taxon>Labeoninae</taxon>
        <taxon>Labeonini</taxon>
        <taxon>Cirrhinus</taxon>
    </lineage>
</organism>
<keyword evidence="5" id="KW-1185">Reference proteome</keyword>
<name>A0ABD0R4P6_CIRMR</name>
<sequence length="83" mass="9553">VINLTLPTQEGNFITKMALYKNASYRHPYREGEVVLSTRDVLFVGVFVEGADDKQLILIVNMCWATPSRYSSDRLRYIIIERG</sequence>
<protein>
    <recommendedName>
        <fullName evidence="3">ZP domain-containing protein</fullName>
    </recommendedName>
</protein>
<evidence type="ECO:0000256" key="2">
    <source>
        <dbReference type="ARBA" id="ARBA00023157"/>
    </source>
</evidence>
<feature type="domain" description="ZP" evidence="3">
    <location>
        <begin position="1"/>
        <end position="83"/>
    </location>
</feature>
<dbReference type="Pfam" id="PF00100">
    <property type="entry name" value="Zona_pellucida"/>
    <property type="match status" value="1"/>
</dbReference>
<feature type="non-terminal residue" evidence="4">
    <location>
        <position position="83"/>
    </location>
</feature>
<dbReference type="InterPro" id="IPR055355">
    <property type="entry name" value="ZP-C"/>
</dbReference>
<evidence type="ECO:0000313" key="5">
    <source>
        <dbReference type="Proteomes" id="UP001529510"/>
    </source>
</evidence>
<feature type="non-terminal residue" evidence="4">
    <location>
        <position position="1"/>
    </location>
</feature>
<dbReference type="AlphaFoldDB" id="A0ABD0R4P6"/>
<dbReference type="PANTHER" id="PTHR14002">
    <property type="entry name" value="ENDOGLIN/TGF-BETA RECEPTOR TYPE III"/>
    <property type="match status" value="1"/>
</dbReference>
<evidence type="ECO:0000256" key="1">
    <source>
        <dbReference type="ARBA" id="ARBA00022729"/>
    </source>
</evidence>
<keyword evidence="2" id="KW-1015">Disulfide bond</keyword>
<comment type="caution">
    <text evidence="4">The sequence shown here is derived from an EMBL/GenBank/DDBJ whole genome shotgun (WGS) entry which is preliminary data.</text>
</comment>
<evidence type="ECO:0000259" key="3">
    <source>
        <dbReference type="PROSITE" id="PS51034"/>
    </source>
</evidence>
<keyword evidence="1" id="KW-0732">Signal</keyword>
<dbReference type="EMBL" id="JAMKFB020000005">
    <property type="protein sequence ID" value="KAL0192661.1"/>
    <property type="molecule type" value="Genomic_DNA"/>
</dbReference>
<gene>
    <name evidence="4" type="ORF">M9458_010957</name>
</gene>
<dbReference type="PANTHER" id="PTHR14002:SF40">
    <property type="entry name" value="UROMODULIN"/>
    <property type="match status" value="1"/>
</dbReference>
<dbReference type="Gene3D" id="2.60.40.4100">
    <property type="entry name" value="Zona pellucida, ZP-C domain"/>
    <property type="match status" value="1"/>
</dbReference>
<accession>A0ABD0R4P6</accession>
<dbReference type="InterPro" id="IPR042235">
    <property type="entry name" value="ZP-C_dom"/>
</dbReference>